<evidence type="ECO:0000313" key="4">
    <source>
        <dbReference type="EMBL" id="TPX73328.1"/>
    </source>
</evidence>
<dbReference type="PANTHER" id="PTHR47839:SF1">
    <property type="entry name" value="DOMAIN PROTEIN, PUTATIVE (AFU_ORTHOLOGUE AFUA_6G04830)-RELATED"/>
    <property type="match status" value="1"/>
</dbReference>
<feature type="compositionally biased region" description="Low complexity" evidence="2">
    <location>
        <begin position="1523"/>
        <end position="1553"/>
    </location>
</feature>
<evidence type="ECO:0000256" key="2">
    <source>
        <dbReference type="SAM" id="MobiDB-lite"/>
    </source>
</evidence>
<evidence type="ECO:0000313" key="5">
    <source>
        <dbReference type="Proteomes" id="UP000320333"/>
    </source>
</evidence>
<proteinExistence type="predicted"/>
<dbReference type="InterPro" id="IPR036890">
    <property type="entry name" value="HATPase_C_sf"/>
</dbReference>
<name>A0A507FDH2_9FUNG</name>
<dbReference type="InterPro" id="IPR058210">
    <property type="entry name" value="SACS/Nov_dom"/>
</dbReference>
<sequence length="1772" mass="197883">MQSLKQAREELRANGQEEKVEVNQRHLIDKILARYSAENTIFRELLQNSNDAGATAVEIHFKTSPELAPATPPPPPPSSFFGSLVSSFVGAVTAKKQPLANIAQVIYKNNGRPFQGEDWGRLRKIAEGNPDETKIGFFGVGFYSLFSICEEPFVTSDKECMAFFWKGDQLFTKKGAVKEEDVSPWTAFFLDLREPIEAPNASDFGRFLANSLAFTKNLKKVEVFVDDHRILLFDKKAAEPRPLTFPKGVYTLTSPNGIFDLKSISVSKVQLDLTAHLDFENETGKLGEASVFTIYMRIATASVGVKLNAHLSKEMERTTKKKAPPVTDFHVQFSNYDEYDSSTVARSGKGGIFNELIPGPKDQGKIFIGFPTHQTTGCSIHIAAHLIPTVERESIDFVDRSLNIWNQDLITVGGLLSRILFEDEMQSIAELFSGASLDEAAQRWLFNRASHALSAFTFKPSTPSSIVGRLNQMFFYKSSNRPMSMISTQGVLPLPQVRLPDTSMLGFIKQIPIVPAETLATCADLITELKSNNMIQTMGLQDAFVELNKRTLTIDEVVELLKWWRGYKKVRAVSPADSSQLFQLLVVVDPQGAPEKLPVRMFDLKHHVNLKVIPAGMPLPDTVLSTEISKHFSKQDLEETTGFLTELSVPQWLSFIILQSDFKTNAEFVERVMVVVSRQFSNLNKDSQAFIVSLLAQQPCIVTKQGLKLPKDSYFKSVTLFDDLPVVAFESRNLSEVFLKSLGVREHVDLGMVFSRLQDLKWDSDHVQLVKYLTSVQDKLTSAEIARLKLTSVFTKESPVTASASEDSSAQAANAEVKKQRYKASDLFAPNDAIRSLNLPIIDWPGKVKWRSTSDEAKFMMRLGLKVTIPWEELIERAAKSETAELRFKFLDYFIENWKTAYATSYDPMAVRFAFLPSENAPEQLFRPRELYAHPGVAVIGFSFLHKTLQSHAEKFGVREHPNSPTLINVLKTQPPNLENAVAVFSYLAGRQQEFSAQDWNIVRSLKFIPITMPKDSPSNPGGLTWIEPTKVYFGSKNSSGYQDQFIHIDFGETSNAFLRACGVKDEPTPQELAEQLVRNPQSFMNQLGFAKYLQVLRTIAANYYQLRHNRTLVADMKKSAFLVGVRSEPSEATEVTADSLEKAEDEEEEKLHYQLARADEIYVMDDTVLGQIFTPLGCPIETLLEDMYTDLGSQWLTSQVTEVTTPRGNTAPSERAKRLQALINERALLLLYDGQQVRATKDIVSGAEETLKRMEVLEVPEIVIERTFKGVVKTQKTTCCLMMDKWTRKYFLLIKGNEFEVDYFDVAQALGKVIFKKGRLNDSLLLSSLLSTSLVNLKRKGFPVDRILNLQEGKLKAAMAKKQQQEATERREAEVLKKNQDGELKAQPSPPVVNANAAVPPSAEMAALSSMFPDADKNFLAAQIEAEKGNAQAVETISNRLLDTNYPKAKAQPASPAPTPPNNTPPSQMSKNNSASDELIKSASKIADSVKGGFLGNLWNSAKGQLPKSDDERKSLMKPDASSSSNSLNSSSSSTPHKQQSQQTPQMGPRDGAPGRGPPIEEITPSYTENLKRQLSSSINTVKPSTDASFRATIPNESELKPDVPSRHSNAVCTPLLDSDLTLLAKLPNEIPLYVDKKVFTEAQAVVVASQEALLRFVDLLRLLSRVFGLETKTLNIYWDKSGGTVAFNRGRTLFFNFRFYLGLHFRSGMRPGIVGEDIDSVYYWFMTACHELAHNFVAEHNSQHEFYFSSYAETYLAKLHRALKAEGAGP</sequence>
<dbReference type="SUPFAM" id="SSF55874">
    <property type="entry name" value="ATPase domain of HSP90 chaperone/DNA topoisomerase II/histidine kinase"/>
    <property type="match status" value="1"/>
</dbReference>
<evidence type="ECO:0000256" key="1">
    <source>
        <dbReference type="SAM" id="Coils"/>
    </source>
</evidence>
<dbReference type="EMBL" id="QEAP01000193">
    <property type="protein sequence ID" value="TPX73328.1"/>
    <property type="molecule type" value="Genomic_DNA"/>
</dbReference>
<feature type="coiled-coil region" evidence="1">
    <location>
        <begin position="1349"/>
        <end position="1380"/>
    </location>
</feature>
<dbReference type="Pfam" id="PF12449">
    <property type="entry name" value="DUF3684"/>
    <property type="match status" value="1"/>
</dbReference>
<dbReference type="OrthoDB" id="10031156at2759"/>
<dbReference type="PANTHER" id="PTHR47839">
    <property type="entry name" value="DOMAIN PROTEIN, PUTATIVE (AFU_ORTHOLOGUE AFUA_6G04830)-RELATED"/>
    <property type="match status" value="1"/>
</dbReference>
<accession>A0A507FDH2</accession>
<feature type="domain" description="Sacsin/Nov" evidence="3">
    <location>
        <begin position="26"/>
        <end position="161"/>
    </location>
</feature>
<comment type="caution">
    <text evidence="4">The sequence shown here is derived from an EMBL/GenBank/DDBJ whole genome shotgun (WGS) entry which is preliminary data.</text>
</comment>
<organism evidence="4 5">
    <name type="scientific">Chytriomyces confervae</name>
    <dbReference type="NCBI Taxonomy" id="246404"/>
    <lineage>
        <taxon>Eukaryota</taxon>
        <taxon>Fungi</taxon>
        <taxon>Fungi incertae sedis</taxon>
        <taxon>Chytridiomycota</taxon>
        <taxon>Chytridiomycota incertae sedis</taxon>
        <taxon>Chytridiomycetes</taxon>
        <taxon>Chytridiales</taxon>
        <taxon>Chytriomycetaceae</taxon>
        <taxon>Chytriomyces</taxon>
    </lineage>
</organism>
<dbReference type="Pfam" id="PF25794">
    <property type="entry name" value="SACS"/>
    <property type="match status" value="1"/>
</dbReference>
<dbReference type="Proteomes" id="UP000320333">
    <property type="component" value="Unassembled WGS sequence"/>
</dbReference>
<reference evidence="4 5" key="1">
    <citation type="journal article" date="2019" name="Sci. Rep.">
        <title>Comparative genomics of chytrid fungi reveal insights into the obligate biotrophic and pathogenic lifestyle of Synchytrium endobioticum.</title>
        <authorList>
            <person name="van de Vossenberg B.T.L.H."/>
            <person name="Warris S."/>
            <person name="Nguyen H.D.T."/>
            <person name="van Gent-Pelzer M.P.E."/>
            <person name="Joly D.L."/>
            <person name="van de Geest H.C."/>
            <person name="Bonants P.J.M."/>
            <person name="Smith D.S."/>
            <person name="Levesque C.A."/>
            <person name="van der Lee T.A.J."/>
        </authorList>
    </citation>
    <scope>NUCLEOTIDE SEQUENCE [LARGE SCALE GENOMIC DNA]</scope>
    <source>
        <strain evidence="4 5">CBS 675.73</strain>
    </source>
</reference>
<dbReference type="InterPro" id="IPR022155">
    <property type="entry name" value="DUF3684"/>
</dbReference>
<dbReference type="STRING" id="246404.A0A507FDH2"/>
<feature type="compositionally biased region" description="Basic and acidic residues" evidence="2">
    <location>
        <begin position="1509"/>
        <end position="1518"/>
    </location>
</feature>
<keyword evidence="5" id="KW-1185">Reference proteome</keyword>
<feature type="region of interest" description="Disordered" evidence="2">
    <location>
        <begin position="1449"/>
        <end position="1478"/>
    </location>
</feature>
<dbReference type="Gene3D" id="3.30.565.10">
    <property type="entry name" value="Histidine kinase-like ATPase, C-terminal domain"/>
    <property type="match status" value="1"/>
</dbReference>
<feature type="compositionally biased region" description="Polar residues" evidence="2">
    <location>
        <begin position="1566"/>
        <end position="1589"/>
    </location>
</feature>
<protein>
    <recommendedName>
        <fullName evidence="3">Sacsin/Nov domain-containing protein</fullName>
    </recommendedName>
</protein>
<feature type="compositionally biased region" description="Pro residues" evidence="2">
    <location>
        <begin position="1456"/>
        <end position="1465"/>
    </location>
</feature>
<dbReference type="NCBIfam" id="NF047352">
    <property type="entry name" value="P_loop_sacsin"/>
    <property type="match status" value="1"/>
</dbReference>
<gene>
    <name evidence="4" type="ORF">CcCBS67573_g05407</name>
</gene>
<keyword evidence="1" id="KW-0175">Coiled coil</keyword>
<feature type="region of interest" description="Disordered" evidence="2">
    <location>
        <begin position="1500"/>
        <end position="1608"/>
    </location>
</feature>
<evidence type="ECO:0000259" key="3">
    <source>
        <dbReference type="Pfam" id="PF25794"/>
    </source>
</evidence>